<dbReference type="InterPro" id="IPR036890">
    <property type="entry name" value="HATPase_C_sf"/>
</dbReference>
<dbReference type="eggNOG" id="COG4585">
    <property type="taxonomic scope" value="Bacteria"/>
</dbReference>
<dbReference type="InterPro" id="IPR011712">
    <property type="entry name" value="Sig_transdc_His_kin_sub3_dim/P"/>
</dbReference>
<evidence type="ECO:0000256" key="2">
    <source>
        <dbReference type="ARBA" id="ARBA00012438"/>
    </source>
</evidence>
<dbReference type="Gene3D" id="3.30.565.10">
    <property type="entry name" value="Histidine kinase-like ATPase, C-terminal domain"/>
    <property type="match status" value="1"/>
</dbReference>
<sequence length="326" mass="37317">MKENRLFFRHIQKALWILTSDYQILAKTKIAEEMEQAYFLDVKKIIEISLGKGCALHSTQEQCLHCPLEESLSPQGFPFKTFNKESHLVEFWGRVDFAEDEIMLQIELGTTESEGTNDHSMFDYLNGAREIERKKIAQDLHDGIAQSVYSLMLETRGIKWTEKEAQSEKLKEIDRHFSEVLTEIKDLAGELRPMSLDEFGLIPALKQFIKRTVEMTGFEIDLIVIGSERRLTESSRTAVYRIIQEAIANAMKYSGENQASITLEYQEEVLLVTIEDSGQGFSLAKEEKGFGLMNMKERAHAVCGELSIQSMPNRGTQVFFTIPVRE</sequence>
<evidence type="ECO:0000256" key="1">
    <source>
        <dbReference type="ARBA" id="ARBA00000085"/>
    </source>
</evidence>
<dbReference type="InterPro" id="IPR005467">
    <property type="entry name" value="His_kinase_dom"/>
</dbReference>
<dbReference type="PANTHER" id="PTHR24421">
    <property type="entry name" value="NITRATE/NITRITE SENSOR PROTEIN NARX-RELATED"/>
    <property type="match status" value="1"/>
</dbReference>
<evidence type="ECO:0000313" key="10">
    <source>
        <dbReference type="EMBL" id="EOL41708.1"/>
    </source>
</evidence>
<dbReference type="STRING" id="154621.RV11_GL002770"/>
<evidence type="ECO:0000256" key="6">
    <source>
        <dbReference type="ARBA" id="ARBA00022777"/>
    </source>
</evidence>
<dbReference type="HOGENOM" id="CLU_000445_114_0_9"/>
<dbReference type="InterPro" id="IPR003594">
    <property type="entry name" value="HATPase_dom"/>
</dbReference>
<protein>
    <recommendedName>
        <fullName evidence="2">histidine kinase</fullName>
        <ecNumber evidence="2">2.7.13.3</ecNumber>
    </recommendedName>
</protein>
<dbReference type="OrthoDB" id="9760839at2"/>
<evidence type="ECO:0000256" key="8">
    <source>
        <dbReference type="ARBA" id="ARBA00023012"/>
    </source>
</evidence>
<dbReference type="GO" id="GO:0000155">
    <property type="term" value="F:phosphorelay sensor kinase activity"/>
    <property type="evidence" value="ECO:0007669"/>
    <property type="project" value="InterPro"/>
</dbReference>
<name>R3TKW6_9ENTE</name>
<dbReference type="AlphaFoldDB" id="R3TKW6"/>
<dbReference type="RefSeq" id="WP_010769904.1">
    <property type="nucleotide sequence ID" value="NZ_ASWE01000001.1"/>
</dbReference>
<accession>R3TKW6</accession>
<keyword evidence="6" id="KW-0418">Kinase</keyword>
<dbReference type="Pfam" id="PF02518">
    <property type="entry name" value="HATPase_c"/>
    <property type="match status" value="1"/>
</dbReference>
<dbReference type="PATRIC" id="fig|1158610.3.peg.3261"/>
<reference evidence="10 11" key="1">
    <citation type="submission" date="2013-02" db="EMBL/GenBank/DDBJ databases">
        <title>The Genome Sequence of Enterococcus phoeniculicola BAA-412.</title>
        <authorList>
            <consortium name="The Broad Institute Genome Sequencing Platform"/>
            <consortium name="The Broad Institute Genome Sequencing Center for Infectious Disease"/>
            <person name="Earl A.M."/>
            <person name="Gilmore M.S."/>
            <person name="Lebreton F."/>
            <person name="Walker B."/>
            <person name="Young S.K."/>
            <person name="Zeng Q."/>
            <person name="Gargeya S."/>
            <person name="Fitzgerald M."/>
            <person name="Haas B."/>
            <person name="Abouelleil A."/>
            <person name="Alvarado L."/>
            <person name="Arachchi H.M."/>
            <person name="Berlin A.M."/>
            <person name="Chapman S.B."/>
            <person name="Dewar J."/>
            <person name="Goldberg J."/>
            <person name="Griggs A."/>
            <person name="Gujja S."/>
            <person name="Hansen M."/>
            <person name="Howarth C."/>
            <person name="Imamovic A."/>
            <person name="Larimer J."/>
            <person name="McCowan C."/>
            <person name="Murphy C."/>
            <person name="Neiman D."/>
            <person name="Pearson M."/>
            <person name="Priest M."/>
            <person name="Roberts A."/>
            <person name="Saif S."/>
            <person name="Shea T."/>
            <person name="Sisk P."/>
            <person name="Sykes S."/>
            <person name="Wortman J."/>
            <person name="Nusbaum C."/>
            <person name="Birren B."/>
        </authorList>
    </citation>
    <scope>NUCLEOTIDE SEQUENCE [LARGE SCALE GENOMIC DNA]</scope>
    <source>
        <strain evidence="10 11">ATCC BAA-412</strain>
    </source>
</reference>
<dbReference type="PANTHER" id="PTHR24421:SF10">
    <property type="entry name" value="NITRATE_NITRITE SENSOR PROTEIN NARQ"/>
    <property type="match status" value="1"/>
</dbReference>
<dbReference type="GO" id="GO:0046983">
    <property type="term" value="F:protein dimerization activity"/>
    <property type="evidence" value="ECO:0007669"/>
    <property type="project" value="InterPro"/>
</dbReference>
<evidence type="ECO:0000256" key="5">
    <source>
        <dbReference type="ARBA" id="ARBA00022741"/>
    </source>
</evidence>
<dbReference type="Gene3D" id="1.20.5.1930">
    <property type="match status" value="1"/>
</dbReference>
<keyword evidence="3" id="KW-0597">Phosphoprotein</keyword>
<evidence type="ECO:0000256" key="7">
    <source>
        <dbReference type="ARBA" id="ARBA00022840"/>
    </source>
</evidence>
<organism evidence="10 11">
    <name type="scientific">Enterococcus phoeniculicola ATCC BAA-412</name>
    <dbReference type="NCBI Taxonomy" id="1158610"/>
    <lineage>
        <taxon>Bacteria</taxon>
        <taxon>Bacillati</taxon>
        <taxon>Bacillota</taxon>
        <taxon>Bacilli</taxon>
        <taxon>Lactobacillales</taxon>
        <taxon>Enterococcaceae</taxon>
        <taxon>Enterococcus</taxon>
    </lineage>
</organism>
<dbReference type="CDD" id="cd16917">
    <property type="entry name" value="HATPase_UhpB-NarQ-NarX-like"/>
    <property type="match status" value="1"/>
</dbReference>
<dbReference type="InterPro" id="IPR050482">
    <property type="entry name" value="Sensor_HK_TwoCompSys"/>
</dbReference>
<dbReference type="Pfam" id="PF07730">
    <property type="entry name" value="HisKA_3"/>
    <property type="match status" value="1"/>
</dbReference>
<gene>
    <name evidence="10" type="ORF">UC3_03273</name>
</gene>
<evidence type="ECO:0000313" key="11">
    <source>
        <dbReference type="Proteomes" id="UP000013785"/>
    </source>
</evidence>
<evidence type="ECO:0000259" key="9">
    <source>
        <dbReference type="PROSITE" id="PS50109"/>
    </source>
</evidence>
<dbReference type="EC" id="2.7.13.3" evidence="2"/>
<dbReference type="SUPFAM" id="SSF55874">
    <property type="entry name" value="ATPase domain of HSP90 chaperone/DNA topoisomerase II/histidine kinase"/>
    <property type="match status" value="1"/>
</dbReference>
<keyword evidence="8" id="KW-0902">Two-component regulatory system</keyword>
<dbReference type="GO" id="GO:0016020">
    <property type="term" value="C:membrane"/>
    <property type="evidence" value="ECO:0007669"/>
    <property type="project" value="InterPro"/>
</dbReference>
<dbReference type="SMART" id="SM00387">
    <property type="entry name" value="HATPase_c"/>
    <property type="match status" value="1"/>
</dbReference>
<dbReference type="PROSITE" id="PS50109">
    <property type="entry name" value="HIS_KIN"/>
    <property type="match status" value="1"/>
</dbReference>
<evidence type="ECO:0000256" key="3">
    <source>
        <dbReference type="ARBA" id="ARBA00022553"/>
    </source>
</evidence>
<dbReference type="Proteomes" id="UP000013785">
    <property type="component" value="Unassembled WGS sequence"/>
</dbReference>
<keyword evidence="4" id="KW-0808">Transferase</keyword>
<evidence type="ECO:0000256" key="4">
    <source>
        <dbReference type="ARBA" id="ARBA00022679"/>
    </source>
</evidence>
<dbReference type="GO" id="GO:0005524">
    <property type="term" value="F:ATP binding"/>
    <property type="evidence" value="ECO:0007669"/>
    <property type="project" value="UniProtKB-KW"/>
</dbReference>
<keyword evidence="5" id="KW-0547">Nucleotide-binding</keyword>
<dbReference type="EMBL" id="AJAT01000018">
    <property type="protein sequence ID" value="EOL41708.1"/>
    <property type="molecule type" value="Genomic_DNA"/>
</dbReference>
<keyword evidence="7" id="KW-0067">ATP-binding</keyword>
<keyword evidence="11" id="KW-1185">Reference proteome</keyword>
<comment type="caution">
    <text evidence="10">The sequence shown here is derived from an EMBL/GenBank/DDBJ whole genome shotgun (WGS) entry which is preliminary data.</text>
</comment>
<proteinExistence type="predicted"/>
<comment type="catalytic activity">
    <reaction evidence="1">
        <text>ATP + protein L-histidine = ADP + protein N-phospho-L-histidine.</text>
        <dbReference type="EC" id="2.7.13.3"/>
    </reaction>
</comment>
<feature type="domain" description="Histidine kinase" evidence="9">
    <location>
        <begin position="135"/>
        <end position="326"/>
    </location>
</feature>